<feature type="domain" description="MacB-like periplasmic core" evidence="8">
    <location>
        <begin position="26"/>
        <end position="245"/>
    </location>
</feature>
<keyword evidence="3 6" id="KW-0812">Transmembrane</keyword>
<evidence type="ECO:0000256" key="5">
    <source>
        <dbReference type="ARBA" id="ARBA00023136"/>
    </source>
</evidence>
<dbReference type="RefSeq" id="WP_134492790.1">
    <property type="nucleotide sequence ID" value="NZ_CP139088.1"/>
</dbReference>
<evidence type="ECO:0000259" key="8">
    <source>
        <dbReference type="Pfam" id="PF12704"/>
    </source>
</evidence>
<dbReference type="AlphaFoldDB" id="A0A4U8Z6H3"/>
<protein>
    <submittedName>
        <fullName evidence="9">Uncharacterized protein</fullName>
    </submittedName>
</protein>
<evidence type="ECO:0000313" key="10">
    <source>
        <dbReference type="Proteomes" id="UP000294360"/>
    </source>
</evidence>
<dbReference type="Pfam" id="PF02687">
    <property type="entry name" value="FtsX"/>
    <property type="match status" value="1"/>
</dbReference>
<feature type="transmembrane region" description="Helical" evidence="6">
    <location>
        <begin position="368"/>
        <end position="392"/>
    </location>
</feature>
<proteinExistence type="predicted"/>
<reference evidence="9 10" key="1">
    <citation type="submission" date="2019-03" db="EMBL/GenBank/DDBJ databases">
        <authorList>
            <person name="Kox A.R. M."/>
        </authorList>
    </citation>
    <scope>NUCLEOTIDE SEQUENCE [LARGE SCALE GENOMIC DNA]</scope>
    <source>
        <strain evidence="9">MTUNDRAET4 annotated genome</strain>
        <plasmid evidence="10">2</plasmid>
    </source>
</reference>
<accession>A0A4U8Z6H3</accession>
<comment type="subcellular location">
    <subcellularLocation>
        <location evidence="1">Cell membrane</location>
        <topology evidence="1">Multi-pass membrane protein</topology>
    </subcellularLocation>
</comment>
<dbReference type="InterPro" id="IPR025857">
    <property type="entry name" value="MacB_PCD"/>
</dbReference>
<feature type="transmembrane region" description="Helical" evidence="6">
    <location>
        <begin position="27"/>
        <end position="47"/>
    </location>
</feature>
<keyword evidence="4 6" id="KW-1133">Transmembrane helix</keyword>
<feature type="transmembrane region" description="Helical" evidence="6">
    <location>
        <begin position="270"/>
        <end position="297"/>
    </location>
</feature>
<keyword evidence="2" id="KW-1003">Cell membrane</keyword>
<keyword evidence="5 6" id="KW-0472">Membrane</keyword>
<evidence type="ECO:0000313" key="9">
    <source>
        <dbReference type="EMBL" id="VFU16318.1"/>
    </source>
</evidence>
<gene>
    <name evidence="9" type="ORF">MTUNDRAET4_0050</name>
</gene>
<name>A0A4U8Z6H3_METTU</name>
<dbReference type="Proteomes" id="UP000294360">
    <property type="component" value="Plasmid 2"/>
</dbReference>
<dbReference type="PANTHER" id="PTHR43738">
    <property type="entry name" value="ABC TRANSPORTER, MEMBRANE PROTEIN"/>
    <property type="match status" value="1"/>
</dbReference>
<geneLocation type="plasmid" evidence="9 10">
    <name>2</name>
</geneLocation>
<sequence>MAAPAAPRWLLVSLALQNLGRRKSRTGLLLAAVAVSSAIVFAGAVTMRSIETSMEIGFSRLGADLMVVAQDALTNITVALLTVEPTGQTVDANLLERAAIAGIGKATPQRVFRTTRSGLGGHGENVDLIGFDPASDFTVQPWISERLGRAMGPDDVILGAAQNLPLGSEITIFGKPFRVFAKLGRTGAGTHERGYFMRSSSLLALAPAIRERTGEVAPMLDPGKVTGFLIELAPGASELQVRFALLSKLSGVKVVSGGSLLTGIRQSLTALLAGALALVALMFASTAVMVSMLFSAIVSERRRELGLLKAVGARRSQIVGMIVIEAVAATGAGGAIGVLLGMLLLRLFERSLVYHLLQMGIPFLWLDRASTVLVALACLGGAALIGAVGALAPAWRASRHEPYDLIRGEG</sequence>
<keyword evidence="9" id="KW-0614">Plasmid</keyword>
<dbReference type="GO" id="GO:0005886">
    <property type="term" value="C:plasma membrane"/>
    <property type="evidence" value="ECO:0007669"/>
    <property type="project" value="UniProtKB-SubCell"/>
</dbReference>
<evidence type="ECO:0000256" key="4">
    <source>
        <dbReference type="ARBA" id="ARBA00022989"/>
    </source>
</evidence>
<dbReference type="KEGG" id="mtun:MTUNDRAET4_0050.1"/>
<dbReference type="PANTHER" id="PTHR43738:SF2">
    <property type="entry name" value="ABC TRANSPORTER PERMEASE"/>
    <property type="match status" value="1"/>
</dbReference>
<evidence type="ECO:0000256" key="1">
    <source>
        <dbReference type="ARBA" id="ARBA00004651"/>
    </source>
</evidence>
<evidence type="ECO:0000256" key="2">
    <source>
        <dbReference type="ARBA" id="ARBA00022475"/>
    </source>
</evidence>
<organism evidence="9 10">
    <name type="scientific">Methylocella tundrae</name>
    <dbReference type="NCBI Taxonomy" id="227605"/>
    <lineage>
        <taxon>Bacteria</taxon>
        <taxon>Pseudomonadati</taxon>
        <taxon>Pseudomonadota</taxon>
        <taxon>Alphaproteobacteria</taxon>
        <taxon>Hyphomicrobiales</taxon>
        <taxon>Beijerinckiaceae</taxon>
        <taxon>Methylocella</taxon>
    </lineage>
</organism>
<feature type="transmembrane region" description="Helical" evidence="6">
    <location>
        <begin position="318"/>
        <end position="348"/>
    </location>
</feature>
<dbReference type="InterPro" id="IPR003838">
    <property type="entry name" value="ABC3_permease_C"/>
</dbReference>
<feature type="domain" description="ABC3 transporter permease C-terminal" evidence="7">
    <location>
        <begin position="278"/>
        <end position="402"/>
    </location>
</feature>
<dbReference type="OrthoDB" id="6313at2"/>
<dbReference type="InterPro" id="IPR051125">
    <property type="entry name" value="ABC-4/HrtB_transporter"/>
</dbReference>
<dbReference type="Pfam" id="PF12704">
    <property type="entry name" value="MacB_PCD"/>
    <property type="match status" value="1"/>
</dbReference>
<evidence type="ECO:0000256" key="3">
    <source>
        <dbReference type="ARBA" id="ARBA00022692"/>
    </source>
</evidence>
<evidence type="ECO:0000256" key="6">
    <source>
        <dbReference type="SAM" id="Phobius"/>
    </source>
</evidence>
<dbReference type="EMBL" id="LR536451">
    <property type="protein sequence ID" value="VFU16318.1"/>
    <property type="molecule type" value="Genomic_DNA"/>
</dbReference>
<evidence type="ECO:0000259" key="7">
    <source>
        <dbReference type="Pfam" id="PF02687"/>
    </source>
</evidence>